<evidence type="ECO:0000256" key="11">
    <source>
        <dbReference type="ARBA" id="ARBA00023002"/>
    </source>
</evidence>
<keyword evidence="14 16" id="KW-0472">Membrane</keyword>
<comment type="function">
    <text evidence="15">Catalyzes cyanide-resistant oxygen consumption. May increase respiration when the cytochrome respiratory pathway is restricted, or in response to low temperatures.</text>
</comment>
<evidence type="ECO:0000256" key="7">
    <source>
        <dbReference type="ARBA" id="ARBA00022792"/>
    </source>
</evidence>
<evidence type="ECO:0000256" key="8">
    <source>
        <dbReference type="ARBA" id="ARBA00022946"/>
    </source>
</evidence>
<evidence type="ECO:0000256" key="6">
    <source>
        <dbReference type="ARBA" id="ARBA00022723"/>
    </source>
</evidence>
<dbReference type="EMBL" id="JAADYS010003201">
    <property type="protein sequence ID" value="KAF4449523.1"/>
    <property type="molecule type" value="Genomic_DNA"/>
</dbReference>
<evidence type="ECO:0000256" key="13">
    <source>
        <dbReference type="ARBA" id="ARBA00023128"/>
    </source>
</evidence>
<proteinExistence type="inferred from homology"/>
<keyword evidence="3" id="KW-0813">Transport</keyword>
<dbReference type="PANTHER" id="PTHR31803">
    <property type="entry name" value="ALTERNATIVE OXIDASE"/>
    <property type="match status" value="1"/>
</dbReference>
<evidence type="ECO:0000256" key="1">
    <source>
        <dbReference type="ARBA" id="ARBA00004292"/>
    </source>
</evidence>
<comment type="subcellular location">
    <subcellularLocation>
        <location evidence="1">Mitochondrion inner membrane</location>
        <topology evidence="1">Multi-pass membrane protein</topology>
        <orientation evidence="1">Matrix side</orientation>
    </subcellularLocation>
</comment>
<evidence type="ECO:0000256" key="4">
    <source>
        <dbReference type="ARBA" id="ARBA00022660"/>
    </source>
</evidence>
<dbReference type="GO" id="GO:0010230">
    <property type="term" value="P:alternative respiration"/>
    <property type="evidence" value="ECO:0007669"/>
    <property type="project" value="TreeGrafter"/>
</dbReference>
<evidence type="ECO:0000256" key="3">
    <source>
        <dbReference type="ARBA" id="ARBA00022448"/>
    </source>
</evidence>
<comment type="cofactor">
    <cofactor evidence="16">
        <name>Fe cation</name>
        <dbReference type="ChEBI" id="CHEBI:24875"/>
    </cofactor>
    <text evidence="16">Binds 2 iron ions per subunit.</text>
</comment>
<keyword evidence="4 16" id="KW-0679">Respiratory chain</keyword>
<evidence type="ECO:0000256" key="17">
    <source>
        <dbReference type="SAM" id="MobiDB-lite"/>
    </source>
</evidence>
<dbReference type="GO" id="GO:0009916">
    <property type="term" value="F:alternative oxidase activity"/>
    <property type="evidence" value="ECO:0007669"/>
    <property type="project" value="UniProtKB-UniRule"/>
</dbReference>
<dbReference type="Proteomes" id="UP000554235">
    <property type="component" value="Unassembled WGS sequence"/>
</dbReference>
<sequence>MTKTRFWPDFCGGHHPHAAHAAHLDFLPVHLRASRIAYCQQPQLGAQGILLIPAPAVRESIFVMDLAVGGVWMGTPPIRWANLPGDAEPSGVHANASRQAAQLGKAAALGFARTASSSSSLLGCPAILRAGCVASQRHRLFSSTPATHLRDFFPVKETPHIQKTQPAWPHHGHTYEEMVSVVPAHREPRGFGDWMAWKIVRVARWCMDKATGMDREQQVDKKHPTTAIVAQKPLTEAQWLVRFIFLESIAGVPGMVGGMLRHLGSLRRMKRDNGWIETLLEESYNERMHLLTFMKMCEPGWFMKTMIIGAQGVFFNSLFVSYLISPKIVHRFVGYLEEEAVHTYTRCIKEIEDDNLPKWNDPKFRIPDIAIQYWRMPEEHRTMKDLILYIRADEAVHRGVNHTLGNLNQADDPNPFVSEFKDREPPKPALKPSGYERVDVI</sequence>
<keyword evidence="7" id="KW-0999">Mitochondrion inner membrane</keyword>
<evidence type="ECO:0000256" key="15">
    <source>
        <dbReference type="ARBA" id="ARBA00025285"/>
    </source>
</evidence>
<dbReference type="CDD" id="cd01053">
    <property type="entry name" value="AOX"/>
    <property type="match status" value="1"/>
</dbReference>
<protein>
    <recommendedName>
        <fullName evidence="16">Alternative oxidase</fullName>
        <ecNumber evidence="16">1.-.-.-</ecNumber>
    </recommendedName>
</protein>
<feature type="region of interest" description="Disordered" evidence="17">
    <location>
        <begin position="404"/>
        <end position="441"/>
    </location>
</feature>
<evidence type="ECO:0000256" key="16">
    <source>
        <dbReference type="RuleBase" id="RU003779"/>
    </source>
</evidence>
<dbReference type="GO" id="GO:0005743">
    <property type="term" value="C:mitochondrial inner membrane"/>
    <property type="evidence" value="ECO:0007669"/>
    <property type="project" value="UniProtKB-SubCell"/>
</dbReference>
<dbReference type="GO" id="GO:0046872">
    <property type="term" value="F:metal ion binding"/>
    <property type="evidence" value="ECO:0007669"/>
    <property type="project" value="UniProtKB-UniRule"/>
</dbReference>
<evidence type="ECO:0000256" key="14">
    <source>
        <dbReference type="ARBA" id="ARBA00023136"/>
    </source>
</evidence>
<gene>
    <name evidence="18" type="ORF">FALBO_16641</name>
</gene>
<evidence type="ECO:0000256" key="9">
    <source>
        <dbReference type="ARBA" id="ARBA00022982"/>
    </source>
</evidence>
<evidence type="ECO:0000313" key="19">
    <source>
        <dbReference type="Proteomes" id="UP000554235"/>
    </source>
</evidence>
<dbReference type="PANTHER" id="PTHR31803:SF3">
    <property type="entry name" value="ALTERNATIVE OXIDASE"/>
    <property type="match status" value="1"/>
</dbReference>
<accession>A0A8H4NXU6</accession>
<keyword evidence="10" id="KW-1133">Transmembrane helix</keyword>
<dbReference type="AlphaFoldDB" id="A0A8H4NXU6"/>
<evidence type="ECO:0000256" key="12">
    <source>
        <dbReference type="ARBA" id="ARBA00023004"/>
    </source>
</evidence>
<keyword evidence="11 16" id="KW-0560">Oxidoreductase</keyword>
<keyword evidence="6 16" id="KW-0479">Metal-binding</keyword>
<keyword evidence="13" id="KW-0496">Mitochondrion</keyword>
<name>A0A8H4NXU6_9HYPO</name>
<keyword evidence="9 16" id="KW-0249">Electron transport</keyword>
<comment type="caution">
    <text evidence="18">The sequence shown here is derived from an EMBL/GenBank/DDBJ whole genome shotgun (WGS) entry which is preliminary data.</text>
</comment>
<reference evidence="18 19" key="1">
    <citation type="submission" date="2020-01" db="EMBL/GenBank/DDBJ databases">
        <title>Identification and distribution of gene clusters putatively required for synthesis of sphingolipid metabolism inhibitors in phylogenetically diverse species of the filamentous fungus Fusarium.</title>
        <authorList>
            <person name="Kim H.-S."/>
            <person name="Busman M."/>
            <person name="Brown D.W."/>
            <person name="Divon H."/>
            <person name="Uhlig S."/>
            <person name="Proctor R.H."/>
        </authorList>
    </citation>
    <scope>NUCLEOTIDE SEQUENCE [LARGE SCALE GENOMIC DNA]</scope>
    <source>
        <strain evidence="18 19">NRRL 20459</strain>
    </source>
</reference>
<dbReference type="FunFam" id="1.20.1260.140:FF:000002">
    <property type="entry name" value="Alternative oxidase"/>
    <property type="match status" value="1"/>
</dbReference>
<evidence type="ECO:0000313" key="18">
    <source>
        <dbReference type="EMBL" id="KAF4449523.1"/>
    </source>
</evidence>
<keyword evidence="19" id="KW-1185">Reference proteome</keyword>
<dbReference type="Pfam" id="PF01786">
    <property type="entry name" value="AOX"/>
    <property type="match status" value="1"/>
</dbReference>
<dbReference type="OrthoDB" id="16906at2759"/>
<keyword evidence="12 16" id="KW-0408">Iron</keyword>
<dbReference type="InterPro" id="IPR038659">
    <property type="entry name" value="AOX_sf"/>
</dbReference>
<evidence type="ECO:0000256" key="2">
    <source>
        <dbReference type="ARBA" id="ARBA00008388"/>
    </source>
</evidence>
<dbReference type="EC" id="1.-.-.-" evidence="16"/>
<comment type="similarity">
    <text evidence="2 16">Belongs to the alternative oxidase family.</text>
</comment>
<keyword evidence="5 16" id="KW-0812">Transmembrane</keyword>
<evidence type="ECO:0000256" key="10">
    <source>
        <dbReference type="ARBA" id="ARBA00022989"/>
    </source>
</evidence>
<dbReference type="Gene3D" id="1.20.1260.140">
    <property type="entry name" value="Alternative oxidase"/>
    <property type="match status" value="1"/>
</dbReference>
<dbReference type="GO" id="GO:0098803">
    <property type="term" value="C:respiratory chain complex"/>
    <property type="evidence" value="ECO:0007669"/>
    <property type="project" value="UniProtKB-UniRule"/>
</dbReference>
<dbReference type="InterPro" id="IPR002680">
    <property type="entry name" value="AOX"/>
</dbReference>
<keyword evidence="8" id="KW-0809">Transit peptide</keyword>
<organism evidence="18 19">
    <name type="scientific">Fusarium albosuccineum</name>
    <dbReference type="NCBI Taxonomy" id="1237068"/>
    <lineage>
        <taxon>Eukaryota</taxon>
        <taxon>Fungi</taxon>
        <taxon>Dikarya</taxon>
        <taxon>Ascomycota</taxon>
        <taxon>Pezizomycotina</taxon>
        <taxon>Sordariomycetes</taxon>
        <taxon>Hypocreomycetidae</taxon>
        <taxon>Hypocreales</taxon>
        <taxon>Nectriaceae</taxon>
        <taxon>Fusarium</taxon>
        <taxon>Fusarium decemcellulare species complex</taxon>
    </lineage>
</organism>
<evidence type="ECO:0000256" key="5">
    <source>
        <dbReference type="ARBA" id="ARBA00022692"/>
    </source>
</evidence>